<dbReference type="SMART" id="SM00985">
    <property type="entry name" value="UBA_e1_C"/>
    <property type="match status" value="1"/>
</dbReference>
<feature type="domain" description="Ubiquitin-activating enzyme E1 C-terminal" evidence="1">
    <location>
        <begin position="1"/>
        <end position="101"/>
    </location>
</feature>
<dbReference type="AlphaFoldDB" id="A0ABD0ZKC3"/>
<dbReference type="Pfam" id="PF09358">
    <property type="entry name" value="E1_UFD"/>
    <property type="match status" value="1"/>
</dbReference>
<dbReference type="InterPro" id="IPR018965">
    <property type="entry name" value="Ub-activating_enz_E1_C"/>
</dbReference>
<gene>
    <name evidence="2" type="ORF">V5N11_032209</name>
</gene>
<accession>A0ABD0ZKC3</accession>
<evidence type="ECO:0000259" key="1">
    <source>
        <dbReference type="SMART" id="SM00985"/>
    </source>
</evidence>
<comment type="caution">
    <text evidence="2">The sequence shown here is derived from an EMBL/GenBank/DDBJ whole genome shotgun (WGS) entry which is preliminary data.</text>
</comment>
<dbReference type="InterPro" id="IPR038252">
    <property type="entry name" value="UBA_E1_C_sf"/>
</dbReference>
<keyword evidence="3" id="KW-1185">Reference proteome</keyword>
<protein>
    <submittedName>
        <fullName evidence="2">Ubiquitin-activating enzyme E1 1</fullName>
    </submittedName>
</protein>
<sequence length="106" mass="12389">MAEPVPLKGNPTLSEVLQWLEDKGVQHLLWKLSSVLLGYNFVLYTKLYPNMFNCMFPNHKKRMDKKVVDLARDIAKVELPPYRHHLDVVVACEDEDDNDVVSIYFR</sequence>
<dbReference type="Gene3D" id="3.10.290.60">
    <property type="entry name" value="Ubiquitin-activating enzyme E1, UFD domain"/>
    <property type="match status" value="1"/>
</dbReference>
<reference evidence="2 3" key="1">
    <citation type="submission" date="2024-04" db="EMBL/GenBank/DDBJ databases">
        <title>Genome assembly C_amara_ONT_v2.</title>
        <authorList>
            <person name="Yant L."/>
            <person name="Moore C."/>
            <person name="Slenker M."/>
        </authorList>
    </citation>
    <scope>NUCLEOTIDE SEQUENCE [LARGE SCALE GENOMIC DNA]</scope>
    <source>
        <tissue evidence="2">Leaf</tissue>
    </source>
</reference>
<dbReference type="EMBL" id="JBANAX010000736">
    <property type="protein sequence ID" value="KAL1195072.1"/>
    <property type="molecule type" value="Genomic_DNA"/>
</dbReference>
<organism evidence="2 3">
    <name type="scientific">Cardamine amara subsp. amara</name>
    <dbReference type="NCBI Taxonomy" id="228776"/>
    <lineage>
        <taxon>Eukaryota</taxon>
        <taxon>Viridiplantae</taxon>
        <taxon>Streptophyta</taxon>
        <taxon>Embryophyta</taxon>
        <taxon>Tracheophyta</taxon>
        <taxon>Spermatophyta</taxon>
        <taxon>Magnoliopsida</taxon>
        <taxon>eudicotyledons</taxon>
        <taxon>Gunneridae</taxon>
        <taxon>Pentapetalae</taxon>
        <taxon>rosids</taxon>
        <taxon>malvids</taxon>
        <taxon>Brassicales</taxon>
        <taxon>Brassicaceae</taxon>
        <taxon>Cardamineae</taxon>
        <taxon>Cardamine</taxon>
    </lineage>
</organism>
<dbReference type="Proteomes" id="UP001558713">
    <property type="component" value="Unassembled WGS sequence"/>
</dbReference>
<name>A0ABD0ZKC3_CARAN</name>
<evidence type="ECO:0000313" key="3">
    <source>
        <dbReference type="Proteomes" id="UP001558713"/>
    </source>
</evidence>
<proteinExistence type="predicted"/>
<evidence type="ECO:0000313" key="2">
    <source>
        <dbReference type="EMBL" id="KAL1195072.1"/>
    </source>
</evidence>